<reference evidence="1" key="1">
    <citation type="submission" date="2016-03" db="EMBL/GenBank/DDBJ databases">
        <title>Draft genome sequence of Rosellinia necatrix.</title>
        <authorList>
            <person name="Kanematsu S."/>
        </authorList>
    </citation>
    <scope>NUCLEOTIDE SEQUENCE [LARGE SCALE GENOMIC DNA]</scope>
    <source>
        <strain evidence="1">W97</strain>
    </source>
</reference>
<dbReference type="EMBL" id="DF977541">
    <property type="protein sequence ID" value="GAW27263.1"/>
    <property type="molecule type" value="Genomic_DNA"/>
</dbReference>
<proteinExistence type="predicted"/>
<organism evidence="1">
    <name type="scientific">Rosellinia necatrix</name>
    <name type="common">White root-rot fungus</name>
    <dbReference type="NCBI Taxonomy" id="77044"/>
    <lineage>
        <taxon>Eukaryota</taxon>
        <taxon>Fungi</taxon>
        <taxon>Dikarya</taxon>
        <taxon>Ascomycota</taxon>
        <taxon>Pezizomycotina</taxon>
        <taxon>Sordariomycetes</taxon>
        <taxon>Xylariomycetidae</taxon>
        <taxon>Xylariales</taxon>
        <taxon>Xylariaceae</taxon>
        <taxon>Rosellinia</taxon>
    </lineage>
</organism>
<dbReference type="AlphaFoldDB" id="A0A1S8AB70"/>
<protein>
    <submittedName>
        <fullName evidence="1">Uncharacterized protein</fullName>
    </submittedName>
</protein>
<keyword evidence="2" id="KW-1185">Reference proteome</keyword>
<sequence length="83" mass="9109">MVRAPEAVICTSTCIAGKEEVQAKTWSSPHSVSTLSTLSTLFTPCPRLPNPSLPMIREGAMSTIMYDVVLDVDLIPFRPIYLI</sequence>
<gene>
    <name evidence="1" type="ORF">SAMD00023353_9600110</name>
</gene>
<evidence type="ECO:0000313" key="2">
    <source>
        <dbReference type="Proteomes" id="UP000054516"/>
    </source>
</evidence>
<dbReference type="Proteomes" id="UP000054516">
    <property type="component" value="Unassembled WGS sequence"/>
</dbReference>
<evidence type="ECO:0000313" key="1">
    <source>
        <dbReference type="EMBL" id="GAW27263.1"/>
    </source>
</evidence>
<accession>A0A1S8AB70</accession>
<name>A0A1S8AB70_ROSNE</name>